<feature type="domain" description="N-acetyltransferase" evidence="3">
    <location>
        <begin position="2"/>
        <end position="144"/>
    </location>
</feature>
<evidence type="ECO:0000313" key="4">
    <source>
        <dbReference type="EMBL" id="TWT85571.1"/>
    </source>
</evidence>
<reference evidence="4 5" key="1">
    <citation type="submission" date="2019-02" db="EMBL/GenBank/DDBJ databases">
        <title>Deep-cultivation of Planctomycetes and their phenomic and genomic characterization uncovers novel biology.</title>
        <authorList>
            <person name="Wiegand S."/>
            <person name="Jogler M."/>
            <person name="Boedeker C."/>
            <person name="Pinto D."/>
            <person name="Vollmers J."/>
            <person name="Rivas-Marin E."/>
            <person name="Kohn T."/>
            <person name="Peeters S.H."/>
            <person name="Heuer A."/>
            <person name="Rast P."/>
            <person name="Oberbeckmann S."/>
            <person name="Bunk B."/>
            <person name="Jeske O."/>
            <person name="Meyerdierks A."/>
            <person name="Storesund J.E."/>
            <person name="Kallscheuer N."/>
            <person name="Luecker S."/>
            <person name="Lage O.M."/>
            <person name="Pohl T."/>
            <person name="Merkel B.J."/>
            <person name="Hornburger P."/>
            <person name="Mueller R.-W."/>
            <person name="Bruemmer F."/>
            <person name="Labrenz M."/>
            <person name="Spormann A.M."/>
            <person name="Op Den Camp H."/>
            <person name="Overmann J."/>
            <person name="Amann R."/>
            <person name="Jetten M.S.M."/>
            <person name="Mascher T."/>
            <person name="Medema M.H."/>
            <person name="Devos D.P."/>
            <person name="Kaster A.-K."/>
            <person name="Ovreas L."/>
            <person name="Rohde M."/>
            <person name="Galperin M.Y."/>
            <person name="Jogler C."/>
        </authorList>
    </citation>
    <scope>NUCLEOTIDE SEQUENCE [LARGE SCALE GENOMIC DNA]</scope>
    <source>
        <strain evidence="4 5">Pla123a</strain>
    </source>
</reference>
<sequence>MLQFREIAHSSDDYRHACRLRQEVLRAPLGLSLDEEELALEANQLHFGLFEGDELQACVVAKPISPSEVKLRQMAVVRHTQGRGHGRKLIESLERELFQRGYRNVRLHARVPAAGFYRKLGYRQVGQEFEEVGIAHVLMQKSLR</sequence>
<name>A0A5C5ZFF2_9BACT</name>
<keyword evidence="5" id="KW-1185">Reference proteome</keyword>
<dbReference type="InterPro" id="IPR000182">
    <property type="entry name" value="GNAT_dom"/>
</dbReference>
<dbReference type="SUPFAM" id="SSF55729">
    <property type="entry name" value="Acyl-CoA N-acyltransferases (Nat)"/>
    <property type="match status" value="1"/>
</dbReference>
<dbReference type="GO" id="GO:0016747">
    <property type="term" value="F:acyltransferase activity, transferring groups other than amino-acyl groups"/>
    <property type="evidence" value="ECO:0007669"/>
    <property type="project" value="InterPro"/>
</dbReference>
<dbReference type="CDD" id="cd04301">
    <property type="entry name" value="NAT_SF"/>
    <property type="match status" value="1"/>
</dbReference>
<dbReference type="Pfam" id="PF13673">
    <property type="entry name" value="Acetyltransf_10"/>
    <property type="match status" value="1"/>
</dbReference>
<gene>
    <name evidence="4" type="ORF">Pla123a_03780</name>
</gene>
<keyword evidence="1 4" id="KW-0808">Transferase</keyword>
<evidence type="ECO:0000259" key="3">
    <source>
        <dbReference type="PROSITE" id="PS51186"/>
    </source>
</evidence>
<proteinExistence type="predicted"/>
<dbReference type="RefSeq" id="WP_146583829.1">
    <property type="nucleotide sequence ID" value="NZ_SJPO01000001.1"/>
</dbReference>
<keyword evidence="2" id="KW-0012">Acyltransferase</keyword>
<dbReference type="InterPro" id="IPR016181">
    <property type="entry name" value="Acyl_CoA_acyltransferase"/>
</dbReference>
<dbReference type="OrthoDB" id="9796171at2"/>
<dbReference type="Gene3D" id="3.40.630.30">
    <property type="match status" value="1"/>
</dbReference>
<dbReference type="PROSITE" id="PS51186">
    <property type="entry name" value="GNAT"/>
    <property type="match status" value="1"/>
</dbReference>
<dbReference type="AlphaFoldDB" id="A0A5C5ZFF2"/>
<organism evidence="4 5">
    <name type="scientific">Posidoniimonas polymericola</name>
    <dbReference type="NCBI Taxonomy" id="2528002"/>
    <lineage>
        <taxon>Bacteria</taxon>
        <taxon>Pseudomonadati</taxon>
        <taxon>Planctomycetota</taxon>
        <taxon>Planctomycetia</taxon>
        <taxon>Pirellulales</taxon>
        <taxon>Lacipirellulaceae</taxon>
        <taxon>Posidoniimonas</taxon>
    </lineage>
</organism>
<dbReference type="EMBL" id="SJPO01000001">
    <property type="protein sequence ID" value="TWT85571.1"/>
    <property type="molecule type" value="Genomic_DNA"/>
</dbReference>
<dbReference type="PANTHER" id="PTHR43877">
    <property type="entry name" value="AMINOALKYLPHOSPHONATE N-ACETYLTRANSFERASE-RELATED-RELATED"/>
    <property type="match status" value="1"/>
</dbReference>
<evidence type="ECO:0000256" key="2">
    <source>
        <dbReference type="ARBA" id="ARBA00023315"/>
    </source>
</evidence>
<evidence type="ECO:0000256" key="1">
    <source>
        <dbReference type="ARBA" id="ARBA00022679"/>
    </source>
</evidence>
<dbReference type="Proteomes" id="UP000318478">
    <property type="component" value="Unassembled WGS sequence"/>
</dbReference>
<dbReference type="InterPro" id="IPR050832">
    <property type="entry name" value="Bact_Acetyltransf"/>
</dbReference>
<evidence type="ECO:0000313" key="5">
    <source>
        <dbReference type="Proteomes" id="UP000318478"/>
    </source>
</evidence>
<comment type="caution">
    <text evidence="4">The sequence shown here is derived from an EMBL/GenBank/DDBJ whole genome shotgun (WGS) entry which is preliminary data.</text>
</comment>
<accession>A0A5C5ZFF2</accession>
<protein>
    <submittedName>
        <fullName evidence="4">Putative acetyltransferase</fullName>
    </submittedName>
</protein>